<feature type="coiled-coil region" evidence="1">
    <location>
        <begin position="783"/>
        <end position="844"/>
    </location>
</feature>
<name>A0A7Y0ABU7_9BACT</name>
<dbReference type="EMBL" id="JABBGH010000001">
    <property type="protein sequence ID" value="NML64292.1"/>
    <property type="molecule type" value="Genomic_DNA"/>
</dbReference>
<protein>
    <submittedName>
        <fullName evidence="3">DUF349 domain-containing protein</fullName>
    </submittedName>
</protein>
<feature type="region of interest" description="Disordered" evidence="2">
    <location>
        <begin position="230"/>
        <end position="272"/>
    </location>
</feature>
<gene>
    <name evidence="3" type="ORF">HHL22_03640</name>
</gene>
<organism evidence="3 4">
    <name type="scientific">Hymenobacter polaris</name>
    <dbReference type="NCBI Taxonomy" id="2682546"/>
    <lineage>
        <taxon>Bacteria</taxon>
        <taxon>Pseudomonadati</taxon>
        <taxon>Bacteroidota</taxon>
        <taxon>Cytophagia</taxon>
        <taxon>Cytophagales</taxon>
        <taxon>Hymenobacteraceae</taxon>
        <taxon>Hymenobacter</taxon>
    </lineage>
</organism>
<evidence type="ECO:0000313" key="4">
    <source>
        <dbReference type="Proteomes" id="UP000559626"/>
    </source>
</evidence>
<proteinExistence type="predicted"/>
<evidence type="ECO:0000256" key="2">
    <source>
        <dbReference type="SAM" id="MobiDB-lite"/>
    </source>
</evidence>
<dbReference type="Proteomes" id="UP000559626">
    <property type="component" value="Unassembled WGS sequence"/>
</dbReference>
<feature type="compositionally biased region" description="Low complexity" evidence="2">
    <location>
        <begin position="42"/>
        <end position="155"/>
    </location>
</feature>
<feature type="compositionally biased region" description="Acidic residues" evidence="2">
    <location>
        <begin position="261"/>
        <end position="270"/>
    </location>
</feature>
<reference evidence="3 4" key="1">
    <citation type="submission" date="2020-04" db="EMBL/GenBank/DDBJ databases">
        <title>Hymenobacter polaris sp. nov., isolated from Arctic soil.</title>
        <authorList>
            <person name="Dahal R.H."/>
        </authorList>
    </citation>
    <scope>NUCLEOTIDE SEQUENCE [LARGE SCALE GENOMIC DNA]</scope>
    <source>
        <strain evidence="3 4">RP-2-7</strain>
    </source>
</reference>
<feature type="compositionally biased region" description="Basic and acidic residues" evidence="2">
    <location>
        <begin position="673"/>
        <end position="684"/>
    </location>
</feature>
<feature type="compositionally biased region" description="Low complexity" evidence="2">
    <location>
        <begin position="9"/>
        <end position="24"/>
    </location>
</feature>
<dbReference type="AlphaFoldDB" id="A0A7Y0ABU7"/>
<evidence type="ECO:0000313" key="3">
    <source>
        <dbReference type="EMBL" id="NML64292.1"/>
    </source>
</evidence>
<dbReference type="InterPro" id="IPR007139">
    <property type="entry name" value="DUF349"/>
</dbReference>
<evidence type="ECO:0000256" key="1">
    <source>
        <dbReference type="SAM" id="Coils"/>
    </source>
</evidence>
<keyword evidence="4" id="KW-1185">Reference proteome</keyword>
<feature type="compositionally biased region" description="Low complexity" evidence="2">
    <location>
        <begin position="186"/>
        <end position="213"/>
    </location>
</feature>
<feature type="region of interest" description="Disordered" evidence="2">
    <location>
        <begin position="178"/>
        <end position="213"/>
    </location>
</feature>
<feature type="region of interest" description="Disordered" evidence="2">
    <location>
        <begin position="359"/>
        <end position="378"/>
    </location>
</feature>
<feature type="compositionally biased region" description="Low complexity" evidence="2">
    <location>
        <begin position="241"/>
        <end position="255"/>
    </location>
</feature>
<sequence>MLPEEEKPAPSAAPDGAATPAPAADRMSILEARLAEIRSKQPDAAAADPAAPQAATPAAPALSETPADAAEPPAGGATQTEINPLLGEPGLAAELGVPTPAPVNAPGAAAPSPLAPAEAPAPGLASSPAPAADPMTGAGAPEQAAAAETAQHVPAEVAAEHLSASQARAVAHYGDAMLTPGEEAEPQAAAAPQQAQAVNAEGEPAAPAADAAPVHALARAEDIEDAPEGVATLPTSDTESAAAAHQAEVAHLEAQSPDASEGGEEGDDYVPETAAPDFAQLDLDSQAQYLIGLLRRPDARRNRQQIFELNRQYETHVAAARAASRQKLAEDANAPQEFSFQPPASQAELNQALQEFREGRARDAKAEDQSRTQNLTRKQELLDQLRTLVESAETKDSSQKLKQLQADWKATGPVPQTDSQETWNTYHGLLDRYYANQGRFYELKELDRRRNQEAKEALIGRAEALMAVPGINKALDELKKLHDEWKHIGPVPGEHREPLWQRFLAASEAVHLRRKEFVDVRTAQETQNLTVKQSLLARVLPFADFTTERVNEWRSRTDELQEIKKEWEAAGPVPRAQADQLNKQYWNAYKAFFNHKNEFFKGLDSEKNTNLQAKYALIEQAEAAQQNPNFDEARAVVVRVQREWKDIGRVPEKQADKIWKRFRAACDAVFERPKQETRQREDRQQAASAEQTTQLDKLGQAVAALSPQQPGTLEGFRQLAAEWQAFAGTADQPGAGTTDRGEEQFLTLMGKYLSQTAGITPADQDNLLFQLEVARLKARPQSQQAFARRETGLRREIQELENDVATLQTNLDFFGRSKNADQLRQEYQGRMDEAQKRIDKLKKQLKQLRS</sequence>
<feature type="compositionally biased region" description="Basic and acidic residues" evidence="2">
    <location>
        <begin position="359"/>
        <end position="370"/>
    </location>
</feature>
<comment type="caution">
    <text evidence="3">The sequence shown here is derived from an EMBL/GenBank/DDBJ whole genome shotgun (WGS) entry which is preliminary data.</text>
</comment>
<feature type="region of interest" description="Disordered" evidence="2">
    <location>
        <begin position="1"/>
        <end position="163"/>
    </location>
</feature>
<feature type="region of interest" description="Disordered" evidence="2">
    <location>
        <begin position="673"/>
        <end position="693"/>
    </location>
</feature>
<dbReference type="RefSeq" id="WP_169529599.1">
    <property type="nucleotide sequence ID" value="NZ_JABBGH010000001.1"/>
</dbReference>
<accession>A0A7Y0ABU7</accession>
<keyword evidence="1" id="KW-0175">Coiled coil</keyword>
<dbReference type="Pfam" id="PF03993">
    <property type="entry name" value="DUF349"/>
    <property type="match status" value="5"/>
</dbReference>